<feature type="binding site" evidence="17">
    <location>
        <position position="311"/>
    </location>
    <ligand>
        <name>(6S)-NADPHX</name>
        <dbReference type="ChEBI" id="CHEBI:64076"/>
    </ligand>
</feature>
<dbReference type="GO" id="GO:0005524">
    <property type="term" value="F:ATP binding"/>
    <property type="evidence" value="ECO:0007669"/>
    <property type="project" value="UniProtKB-UniRule"/>
</dbReference>
<keyword evidence="13" id="KW-0511">Multifunctional enzyme</keyword>
<dbReference type="GO" id="GO:0052855">
    <property type="term" value="F:ADP-dependent NAD(P)H-hydrate dehydratase activity"/>
    <property type="evidence" value="ECO:0007669"/>
    <property type="project" value="UniProtKB-UniRule"/>
</dbReference>
<comment type="function">
    <text evidence="18">Catalyzes the epimerization of the S- and R-forms of NAD(P)HX, a damaged form of NAD(P)H that is a result of enzymatic or heat-dependent hydration. This is a prerequisite for the S-specific NAD(P)H-hydrate dehydratase to allow the repair of both epimers of NAD(P)HX.</text>
</comment>
<evidence type="ECO:0000256" key="5">
    <source>
        <dbReference type="ARBA" id="ARBA00022723"/>
    </source>
</evidence>
<feature type="binding site" evidence="17">
    <location>
        <position position="430"/>
    </location>
    <ligand>
        <name>(6S)-NADPHX</name>
        <dbReference type="ChEBI" id="CHEBI:64076"/>
    </ligand>
</feature>
<organism evidence="22 23">
    <name type="scientific">Candidatus Egerieimonas intestinavium</name>
    <dbReference type="NCBI Taxonomy" id="2840777"/>
    <lineage>
        <taxon>Bacteria</taxon>
        <taxon>Bacillati</taxon>
        <taxon>Bacillota</taxon>
        <taxon>Clostridia</taxon>
        <taxon>Lachnospirales</taxon>
        <taxon>Lachnospiraceae</taxon>
        <taxon>Lachnospiraceae incertae sedis</taxon>
        <taxon>Candidatus Egerieimonas</taxon>
    </lineage>
</organism>
<evidence type="ECO:0000256" key="16">
    <source>
        <dbReference type="ARBA" id="ARBA00049209"/>
    </source>
</evidence>
<feature type="binding site" evidence="18">
    <location>
        <begin position="121"/>
        <end position="127"/>
    </location>
    <ligand>
        <name>(6S)-NADPHX</name>
        <dbReference type="ChEBI" id="CHEBI:64076"/>
    </ligand>
</feature>
<comment type="catalytic activity">
    <reaction evidence="1 18 19">
        <text>(6R)-NADHX = (6S)-NADHX</text>
        <dbReference type="Rhea" id="RHEA:32215"/>
        <dbReference type="ChEBI" id="CHEBI:64074"/>
        <dbReference type="ChEBI" id="CHEBI:64075"/>
        <dbReference type="EC" id="5.1.99.6"/>
    </reaction>
</comment>
<dbReference type="Pfam" id="PF01256">
    <property type="entry name" value="Carb_kinase"/>
    <property type="match status" value="1"/>
</dbReference>
<evidence type="ECO:0000256" key="13">
    <source>
        <dbReference type="ARBA" id="ARBA00023268"/>
    </source>
</evidence>
<evidence type="ECO:0000256" key="17">
    <source>
        <dbReference type="HAMAP-Rule" id="MF_01965"/>
    </source>
</evidence>
<dbReference type="SUPFAM" id="SSF53613">
    <property type="entry name" value="Ribokinase-like"/>
    <property type="match status" value="1"/>
</dbReference>
<feature type="binding site" evidence="18">
    <location>
        <position position="153"/>
    </location>
    <ligand>
        <name>K(+)</name>
        <dbReference type="ChEBI" id="CHEBI:29103"/>
    </ligand>
</feature>
<evidence type="ECO:0000256" key="9">
    <source>
        <dbReference type="ARBA" id="ARBA00022958"/>
    </source>
</evidence>
<dbReference type="InterPro" id="IPR029056">
    <property type="entry name" value="Ribokinase-like"/>
</dbReference>
<dbReference type="PROSITE" id="PS01050">
    <property type="entry name" value="YJEF_C_2"/>
    <property type="match status" value="1"/>
</dbReference>
<dbReference type="Proteomes" id="UP000886841">
    <property type="component" value="Unassembled WGS sequence"/>
</dbReference>
<evidence type="ECO:0000256" key="8">
    <source>
        <dbReference type="ARBA" id="ARBA00022857"/>
    </source>
</evidence>
<comment type="function">
    <text evidence="14 19">Bifunctional enzyme that catalyzes the epimerization of the S- and R-forms of NAD(P)HX and the dehydration of the S-form of NAD(P)HX at the expense of ADP, which is converted to AMP. This allows the repair of both epimers of NAD(P)HX, a damaged form of NAD(P)H that is a result of enzymatic or heat-dependent hydration.</text>
</comment>
<dbReference type="CDD" id="cd01171">
    <property type="entry name" value="YXKO-related"/>
    <property type="match status" value="1"/>
</dbReference>
<comment type="cofactor">
    <cofactor evidence="17">
        <name>Mg(2+)</name>
        <dbReference type="ChEBI" id="CHEBI:18420"/>
    </cofactor>
</comment>
<keyword evidence="11 18" id="KW-0413">Isomerase</keyword>
<proteinExistence type="inferred from homology"/>
<feature type="binding site" evidence="18">
    <location>
        <position position="57"/>
    </location>
    <ligand>
        <name>K(+)</name>
        <dbReference type="ChEBI" id="CHEBI:29103"/>
    </ligand>
</feature>
<evidence type="ECO:0000256" key="2">
    <source>
        <dbReference type="ARBA" id="ARBA00000909"/>
    </source>
</evidence>
<evidence type="ECO:0000256" key="18">
    <source>
        <dbReference type="HAMAP-Rule" id="MF_01966"/>
    </source>
</evidence>
<keyword evidence="7 17" id="KW-0067">ATP-binding</keyword>
<evidence type="ECO:0000256" key="7">
    <source>
        <dbReference type="ARBA" id="ARBA00022840"/>
    </source>
</evidence>
<protein>
    <recommendedName>
        <fullName evidence="19">Bifunctional NAD(P)H-hydrate repair enzyme</fullName>
    </recommendedName>
    <alternativeName>
        <fullName evidence="19">Nicotinamide nucleotide repair protein</fullName>
    </alternativeName>
    <domain>
        <recommendedName>
            <fullName evidence="19">ADP-dependent (S)-NAD(P)H-hydrate dehydratase</fullName>
            <ecNumber evidence="19">4.2.1.136</ecNumber>
        </recommendedName>
        <alternativeName>
            <fullName evidence="19">ADP-dependent NAD(P)HX dehydratase</fullName>
        </alternativeName>
    </domain>
    <domain>
        <recommendedName>
            <fullName evidence="19">NAD(P)H-hydrate epimerase</fullName>
            <ecNumber evidence="19">5.1.99.6</ecNumber>
        </recommendedName>
    </domain>
</protein>
<dbReference type="EC" id="4.2.1.136" evidence="19"/>
<comment type="similarity">
    <text evidence="4 19">In the C-terminal section; belongs to the NnrD/CARKD family.</text>
</comment>
<dbReference type="GO" id="GO:0046496">
    <property type="term" value="P:nicotinamide nucleotide metabolic process"/>
    <property type="evidence" value="ECO:0007669"/>
    <property type="project" value="UniProtKB-UniRule"/>
</dbReference>
<evidence type="ECO:0000259" key="21">
    <source>
        <dbReference type="PROSITE" id="PS51385"/>
    </source>
</evidence>
<reference evidence="22" key="1">
    <citation type="submission" date="2020-10" db="EMBL/GenBank/DDBJ databases">
        <authorList>
            <person name="Gilroy R."/>
        </authorList>
    </citation>
    <scope>NUCLEOTIDE SEQUENCE</scope>
    <source>
        <strain evidence="22">ChiSxjej1B13-7041</strain>
    </source>
</reference>
<keyword evidence="10 17" id="KW-0520">NAD</keyword>
<dbReference type="InterPro" id="IPR036652">
    <property type="entry name" value="YjeF_N_dom_sf"/>
</dbReference>
<evidence type="ECO:0000256" key="12">
    <source>
        <dbReference type="ARBA" id="ARBA00023239"/>
    </source>
</evidence>
<comment type="catalytic activity">
    <reaction evidence="16 17 19">
        <text>(6S)-NADPHX + ADP = AMP + phosphate + NADPH + H(+)</text>
        <dbReference type="Rhea" id="RHEA:32235"/>
        <dbReference type="ChEBI" id="CHEBI:15378"/>
        <dbReference type="ChEBI" id="CHEBI:43474"/>
        <dbReference type="ChEBI" id="CHEBI:57783"/>
        <dbReference type="ChEBI" id="CHEBI:64076"/>
        <dbReference type="ChEBI" id="CHEBI:456215"/>
        <dbReference type="ChEBI" id="CHEBI:456216"/>
        <dbReference type="EC" id="4.2.1.136"/>
    </reaction>
</comment>
<feature type="binding site" evidence="17">
    <location>
        <position position="363"/>
    </location>
    <ligand>
        <name>(6S)-NADPHX</name>
        <dbReference type="ChEBI" id="CHEBI:64076"/>
    </ligand>
</feature>
<sequence length="498" mass="53083">MQYAVNGQQMKELDRCAIEHVGMPSLVLMERAALACAEALESFPLERVLVVCGSGNNGADGVAVARLLHLQGRRVEYFLTGRGSGSEELETQLKIAENCGTTRVQNPDWDSYTTIVDAMIGIGLRQEVRPEQRELIGRMNASRARILSVDIPSGIHSGNGQVLGAAVRADKTVTFGYRKNGMVLYPGAAYAGQVTVADIGIYGIEQLPETEILRLLTWQESSWIPRRPGGGNKGTFGKVLLLAGACNMSGAAYLAAKAAFRTGCGMVRIATVPENREILQQMLPEAMLETGPEEAVGRAAAWADVLAAGPGMGQSPEALRKLETLLSSAGEKPVVLDGDALNLLAQNPELWKLQRRPWVVTPHPGELGRLLGVSTRQVLERFPESAWELAQSRGCIAVCKDAATLCVSPQGRKYVNSTGNCGMATAGSGDVLTGVIAGLLAQKVEPERAGALGPWIHGQAGDLLAKEGGQAALMAGQLPEAVGRVLQTIEERRQYNGK</sequence>
<evidence type="ECO:0000256" key="14">
    <source>
        <dbReference type="ARBA" id="ARBA00025153"/>
    </source>
</evidence>
<reference evidence="22" key="2">
    <citation type="journal article" date="2021" name="PeerJ">
        <title>Extensive microbial diversity within the chicken gut microbiome revealed by metagenomics and culture.</title>
        <authorList>
            <person name="Gilroy R."/>
            <person name="Ravi A."/>
            <person name="Getino M."/>
            <person name="Pursley I."/>
            <person name="Horton D.L."/>
            <person name="Alikhan N.F."/>
            <person name="Baker D."/>
            <person name="Gharbi K."/>
            <person name="Hall N."/>
            <person name="Watson M."/>
            <person name="Adriaenssens E.M."/>
            <person name="Foster-Nyarko E."/>
            <person name="Jarju S."/>
            <person name="Secka A."/>
            <person name="Antonio M."/>
            <person name="Oren A."/>
            <person name="Chaudhuri R.R."/>
            <person name="La Ragione R."/>
            <person name="Hildebrand F."/>
            <person name="Pallen M.J."/>
        </authorList>
    </citation>
    <scope>NUCLEOTIDE SEQUENCE</scope>
    <source>
        <strain evidence="22">ChiSxjej1B13-7041</strain>
    </source>
</reference>
<comment type="caution">
    <text evidence="18">Lacks conserved residue(s) required for the propagation of feature annotation.</text>
</comment>
<dbReference type="PROSITE" id="PS51385">
    <property type="entry name" value="YJEF_N"/>
    <property type="match status" value="1"/>
</dbReference>
<evidence type="ECO:0000256" key="10">
    <source>
        <dbReference type="ARBA" id="ARBA00023027"/>
    </source>
</evidence>
<keyword evidence="5 18" id="KW-0479">Metal-binding</keyword>
<comment type="similarity">
    <text evidence="17">Belongs to the NnrD/CARKD family.</text>
</comment>
<feature type="domain" description="YjeF C-terminal" evidence="20">
    <location>
        <begin position="216"/>
        <end position="489"/>
    </location>
</feature>
<evidence type="ECO:0000313" key="23">
    <source>
        <dbReference type="Proteomes" id="UP000886841"/>
    </source>
</evidence>
<name>A0A9D1EGZ1_9FIRM</name>
<dbReference type="InterPro" id="IPR000631">
    <property type="entry name" value="CARKD"/>
</dbReference>
<evidence type="ECO:0000256" key="1">
    <source>
        <dbReference type="ARBA" id="ARBA00000013"/>
    </source>
</evidence>
<dbReference type="InterPro" id="IPR030677">
    <property type="entry name" value="Nnr"/>
</dbReference>
<evidence type="ECO:0000256" key="6">
    <source>
        <dbReference type="ARBA" id="ARBA00022741"/>
    </source>
</evidence>
<evidence type="ECO:0000259" key="20">
    <source>
        <dbReference type="PROSITE" id="PS51383"/>
    </source>
</evidence>
<dbReference type="NCBIfam" id="TIGR00197">
    <property type="entry name" value="yjeF_nterm"/>
    <property type="match status" value="1"/>
</dbReference>
<comment type="similarity">
    <text evidence="18">Belongs to the NnrE/AIBP family.</text>
</comment>
<comment type="function">
    <text evidence="17">Catalyzes the dehydration of the S-form of NAD(P)HX at the expense of ADP, which is converted to AMP. Together with NAD(P)HX epimerase, which catalyzes the epimerization of the S- and R-forms, the enzyme allows the repair of both epimers of NAD(P)HX, a damaged form of NAD(P)H that is a result of enzymatic or heat-dependent hydration.</text>
</comment>
<dbReference type="GO" id="GO:0052856">
    <property type="term" value="F:NAD(P)HX epimerase activity"/>
    <property type="evidence" value="ECO:0007669"/>
    <property type="project" value="UniProtKB-UniRule"/>
</dbReference>
<dbReference type="AlphaFoldDB" id="A0A9D1EGZ1"/>
<keyword evidence="6 17" id="KW-0547">Nucleotide-binding</keyword>
<dbReference type="EMBL" id="DVHU01000001">
    <property type="protein sequence ID" value="HIR91790.1"/>
    <property type="molecule type" value="Genomic_DNA"/>
</dbReference>
<dbReference type="HAMAP" id="MF_01966">
    <property type="entry name" value="NADHX_epimerase"/>
    <property type="match status" value="1"/>
</dbReference>
<evidence type="ECO:0000256" key="15">
    <source>
        <dbReference type="ARBA" id="ARBA00048238"/>
    </source>
</evidence>
<dbReference type="EC" id="5.1.99.6" evidence="19"/>
<dbReference type="SUPFAM" id="SSF64153">
    <property type="entry name" value="YjeF N-terminal domain-like"/>
    <property type="match status" value="1"/>
</dbReference>
<evidence type="ECO:0000313" key="22">
    <source>
        <dbReference type="EMBL" id="HIR91790.1"/>
    </source>
</evidence>
<keyword evidence="12 17" id="KW-0456">Lyase</keyword>
<comment type="subunit">
    <text evidence="17">Homotetramer.</text>
</comment>
<feature type="binding site" evidence="17">
    <location>
        <position position="429"/>
    </location>
    <ligand>
        <name>AMP</name>
        <dbReference type="ChEBI" id="CHEBI:456215"/>
    </ligand>
</feature>
<dbReference type="Gene3D" id="3.40.1190.20">
    <property type="match status" value="1"/>
</dbReference>
<comment type="cofactor">
    <cofactor evidence="18 19">
        <name>K(+)</name>
        <dbReference type="ChEBI" id="CHEBI:29103"/>
    </cofactor>
    <text evidence="18 19">Binds 1 potassium ion per subunit.</text>
</comment>
<feature type="binding site" evidence="18">
    <location>
        <position position="117"/>
    </location>
    <ligand>
        <name>K(+)</name>
        <dbReference type="ChEBI" id="CHEBI:29103"/>
    </ligand>
</feature>
<evidence type="ECO:0000256" key="19">
    <source>
        <dbReference type="PIRNR" id="PIRNR017184"/>
    </source>
</evidence>
<dbReference type="PANTHER" id="PTHR12592">
    <property type="entry name" value="ATP-DEPENDENT (S)-NAD(P)H-HYDRATE DEHYDRATASE FAMILY MEMBER"/>
    <property type="match status" value="1"/>
</dbReference>
<gene>
    <name evidence="17" type="primary">nnrD</name>
    <name evidence="18" type="synonym">nnrE</name>
    <name evidence="22" type="ORF">IAB98_00020</name>
</gene>
<feature type="binding site" evidence="18">
    <location>
        <position position="150"/>
    </location>
    <ligand>
        <name>(6S)-NADPHX</name>
        <dbReference type="ChEBI" id="CHEBI:64076"/>
    </ligand>
</feature>
<evidence type="ECO:0000256" key="11">
    <source>
        <dbReference type="ARBA" id="ARBA00023235"/>
    </source>
</evidence>
<comment type="caution">
    <text evidence="22">The sequence shown here is derived from an EMBL/GenBank/DDBJ whole genome shotgun (WGS) entry which is preliminary data.</text>
</comment>
<evidence type="ECO:0000256" key="3">
    <source>
        <dbReference type="ARBA" id="ARBA00006001"/>
    </source>
</evidence>
<feature type="domain" description="YjeF N-terminal" evidence="21">
    <location>
        <begin position="10"/>
        <end position="207"/>
    </location>
</feature>
<accession>A0A9D1EGZ1</accession>
<comment type="catalytic activity">
    <reaction evidence="15 17 19">
        <text>(6S)-NADHX + ADP = AMP + phosphate + NADH + H(+)</text>
        <dbReference type="Rhea" id="RHEA:32223"/>
        <dbReference type="ChEBI" id="CHEBI:15378"/>
        <dbReference type="ChEBI" id="CHEBI:43474"/>
        <dbReference type="ChEBI" id="CHEBI:57945"/>
        <dbReference type="ChEBI" id="CHEBI:64074"/>
        <dbReference type="ChEBI" id="CHEBI:456215"/>
        <dbReference type="ChEBI" id="CHEBI:456216"/>
        <dbReference type="EC" id="4.2.1.136"/>
    </reaction>
</comment>
<dbReference type="Pfam" id="PF03853">
    <property type="entry name" value="YjeF_N"/>
    <property type="match status" value="1"/>
</dbReference>
<comment type="catalytic activity">
    <reaction evidence="2 18 19">
        <text>(6R)-NADPHX = (6S)-NADPHX</text>
        <dbReference type="Rhea" id="RHEA:32227"/>
        <dbReference type="ChEBI" id="CHEBI:64076"/>
        <dbReference type="ChEBI" id="CHEBI:64077"/>
        <dbReference type="EC" id="5.1.99.6"/>
    </reaction>
</comment>
<dbReference type="Gene3D" id="3.40.50.10260">
    <property type="entry name" value="YjeF N-terminal domain"/>
    <property type="match status" value="1"/>
</dbReference>
<keyword evidence="9 18" id="KW-0630">Potassium</keyword>
<feature type="binding site" evidence="18">
    <location>
        <begin position="56"/>
        <end position="60"/>
    </location>
    <ligand>
        <name>(6S)-NADPHX</name>
        <dbReference type="ChEBI" id="CHEBI:64076"/>
    </ligand>
</feature>
<dbReference type="PANTHER" id="PTHR12592:SF0">
    <property type="entry name" value="ATP-DEPENDENT (S)-NAD(P)H-HYDRATE DEHYDRATASE"/>
    <property type="match status" value="1"/>
</dbReference>
<dbReference type="GO" id="GO:0046872">
    <property type="term" value="F:metal ion binding"/>
    <property type="evidence" value="ECO:0007669"/>
    <property type="project" value="UniProtKB-UniRule"/>
</dbReference>
<dbReference type="NCBIfam" id="TIGR00196">
    <property type="entry name" value="yjeF_cterm"/>
    <property type="match status" value="1"/>
</dbReference>
<dbReference type="InterPro" id="IPR017953">
    <property type="entry name" value="Carbohydrate_kinase_pred_CS"/>
</dbReference>
<feature type="binding site" evidence="17">
    <location>
        <begin position="400"/>
        <end position="404"/>
    </location>
    <ligand>
        <name>AMP</name>
        <dbReference type="ChEBI" id="CHEBI:456215"/>
    </ligand>
</feature>
<dbReference type="PIRSF" id="PIRSF017184">
    <property type="entry name" value="Nnr"/>
    <property type="match status" value="1"/>
</dbReference>
<dbReference type="GO" id="GO:0110051">
    <property type="term" value="P:metabolite repair"/>
    <property type="evidence" value="ECO:0007669"/>
    <property type="project" value="TreeGrafter"/>
</dbReference>
<feature type="binding site" evidence="17">
    <location>
        <position position="251"/>
    </location>
    <ligand>
        <name>(6S)-NADPHX</name>
        <dbReference type="ChEBI" id="CHEBI:64076"/>
    </ligand>
</feature>
<dbReference type="InterPro" id="IPR004443">
    <property type="entry name" value="YjeF_N_dom"/>
</dbReference>
<dbReference type="HAMAP" id="MF_01965">
    <property type="entry name" value="NADHX_dehydratase"/>
    <property type="match status" value="1"/>
</dbReference>
<evidence type="ECO:0000256" key="4">
    <source>
        <dbReference type="ARBA" id="ARBA00009524"/>
    </source>
</evidence>
<dbReference type="PROSITE" id="PS51383">
    <property type="entry name" value="YJEF_C_3"/>
    <property type="match status" value="1"/>
</dbReference>
<keyword evidence="8 17" id="KW-0521">NADP</keyword>
<comment type="similarity">
    <text evidence="3 19">In the N-terminal section; belongs to the NnrE/AIBP family.</text>
</comment>